<reference evidence="1 2" key="1">
    <citation type="submission" date="2015-01" db="EMBL/GenBank/DDBJ databases">
        <title>Evolution of Trichinella species and genotypes.</title>
        <authorList>
            <person name="Korhonen P.K."/>
            <person name="Edoardo P."/>
            <person name="Giuseppe L.R."/>
            <person name="Gasser R.B."/>
        </authorList>
    </citation>
    <scope>NUCLEOTIDE SEQUENCE [LARGE SCALE GENOMIC DNA]</scope>
    <source>
        <strain evidence="1">ISS470</strain>
    </source>
</reference>
<dbReference type="AlphaFoldDB" id="A0A0V1FDA0"/>
<evidence type="ECO:0000313" key="1">
    <source>
        <dbReference type="EMBL" id="KRY84045.1"/>
    </source>
</evidence>
<comment type="caution">
    <text evidence="1">The sequence shown here is derived from an EMBL/GenBank/DDBJ whole genome shotgun (WGS) entry which is preliminary data.</text>
</comment>
<name>A0A0V1FDA0_TRIPS</name>
<organism evidence="1 2">
    <name type="scientific">Trichinella pseudospiralis</name>
    <name type="common">Parasitic roundworm</name>
    <dbReference type="NCBI Taxonomy" id="6337"/>
    <lineage>
        <taxon>Eukaryota</taxon>
        <taxon>Metazoa</taxon>
        <taxon>Ecdysozoa</taxon>
        <taxon>Nematoda</taxon>
        <taxon>Enoplea</taxon>
        <taxon>Dorylaimia</taxon>
        <taxon>Trichinellida</taxon>
        <taxon>Trichinellidae</taxon>
        <taxon>Trichinella</taxon>
    </lineage>
</organism>
<dbReference type="Proteomes" id="UP000054995">
    <property type="component" value="Unassembled WGS sequence"/>
</dbReference>
<evidence type="ECO:0000313" key="2">
    <source>
        <dbReference type="Proteomes" id="UP000054995"/>
    </source>
</evidence>
<gene>
    <name evidence="1" type="ORF">T4D_15087</name>
</gene>
<protein>
    <submittedName>
        <fullName evidence="1">Uncharacterized protein</fullName>
    </submittedName>
</protein>
<keyword evidence="2" id="KW-1185">Reference proteome</keyword>
<accession>A0A0V1FDA0</accession>
<proteinExistence type="predicted"/>
<sequence length="69" mass="7893">MVKLKSSLFKLWTNGIEDIIKKSIMKLCISDAVLRLESSFVRCTLVHVIIAPDCQNYAQTNNDLMKCNF</sequence>
<dbReference type="EMBL" id="JYDT01000124">
    <property type="protein sequence ID" value="KRY84045.1"/>
    <property type="molecule type" value="Genomic_DNA"/>
</dbReference>